<comment type="caution">
    <text evidence="3">The sequence shown here is derived from an EMBL/GenBank/DDBJ whole genome shotgun (WGS) entry which is preliminary data.</text>
</comment>
<feature type="region of interest" description="Disordered" evidence="1">
    <location>
        <begin position="53"/>
        <end position="72"/>
    </location>
</feature>
<evidence type="ECO:0000256" key="1">
    <source>
        <dbReference type="SAM" id="MobiDB-lite"/>
    </source>
</evidence>
<gene>
    <name evidence="3" type="ORF">ColSpa_11326</name>
</gene>
<dbReference type="EMBL" id="BQXU01000045">
    <property type="protein sequence ID" value="GKT51145.1"/>
    <property type="molecule type" value="Genomic_DNA"/>
</dbReference>
<organism evidence="3 4">
    <name type="scientific">Colletotrichum spaethianum</name>
    <dbReference type="NCBI Taxonomy" id="700344"/>
    <lineage>
        <taxon>Eukaryota</taxon>
        <taxon>Fungi</taxon>
        <taxon>Dikarya</taxon>
        <taxon>Ascomycota</taxon>
        <taxon>Pezizomycotina</taxon>
        <taxon>Sordariomycetes</taxon>
        <taxon>Hypocreomycetidae</taxon>
        <taxon>Glomerellales</taxon>
        <taxon>Glomerellaceae</taxon>
        <taxon>Colletotrichum</taxon>
        <taxon>Colletotrichum spaethianum species complex</taxon>
    </lineage>
</organism>
<feature type="compositionally biased region" description="Polar residues" evidence="1">
    <location>
        <begin position="56"/>
        <end position="65"/>
    </location>
</feature>
<dbReference type="Proteomes" id="UP001055115">
    <property type="component" value="Unassembled WGS sequence"/>
</dbReference>
<feature type="compositionally biased region" description="Basic and acidic residues" evidence="1">
    <location>
        <begin position="144"/>
        <end position="155"/>
    </location>
</feature>
<feature type="region of interest" description="Disordered" evidence="1">
    <location>
        <begin position="228"/>
        <end position="252"/>
    </location>
</feature>
<feature type="region of interest" description="Disordered" evidence="1">
    <location>
        <begin position="1"/>
        <end position="45"/>
    </location>
</feature>
<keyword evidence="2" id="KW-1133">Transmembrane helix</keyword>
<evidence type="ECO:0000313" key="3">
    <source>
        <dbReference type="EMBL" id="GKT51145.1"/>
    </source>
</evidence>
<feature type="region of interest" description="Disordered" evidence="1">
    <location>
        <begin position="132"/>
        <end position="157"/>
    </location>
</feature>
<dbReference type="GeneID" id="73332128"/>
<sequence length="252" mass="26754">MLGSGWRIRDREASATGVLPQQGGRAAGPSVARAPSPLRPKPLTATTSFLDGVCRNGQSKQSADPASQDESHISTFTAPLRASSARQRKLQVLHHYSIVYNVEDAPTNTSQAAPTFCKCTCFKNSTIVALGPQHQDGNSGTAPSRRDSSSPDIHSRAASSSCSQCTKAFCLGSGIGFCRDATEEDVQTMCFQRDSNKDRVIVWGFILGTAGLLGWAALKRVNELREGKRAAEAARAGTGRGDYSPLAPPTSN</sequence>
<keyword evidence="4" id="KW-1185">Reference proteome</keyword>
<evidence type="ECO:0000256" key="2">
    <source>
        <dbReference type="SAM" id="Phobius"/>
    </source>
</evidence>
<keyword evidence="2" id="KW-0812">Transmembrane</keyword>
<dbReference type="PANTHER" id="PTHR36854">
    <property type="entry name" value="CHROMOSOME 9, WHOLE GENOME SHOTGUN SEQUENCE"/>
    <property type="match status" value="1"/>
</dbReference>
<reference evidence="3 4" key="1">
    <citation type="submission" date="2022-03" db="EMBL/GenBank/DDBJ databases">
        <title>Genome data of Colletotrichum spp.</title>
        <authorList>
            <person name="Utami Y.D."/>
            <person name="Hiruma K."/>
        </authorList>
    </citation>
    <scope>NUCLEOTIDE SEQUENCE [LARGE SCALE GENOMIC DNA]</scope>
    <source>
        <strain evidence="3 4">MAFF 239500</strain>
    </source>
</reference>
<dbReference type="RefSeq" id="XP_049133495.1">
    <property type="nucleotide sequence ID" value="XM_049277538.1"/>
</dbReference>
<evidence type="ECO:0000313" key="4">
    <source>
        <dbReference type="Proteomes" id="UP001055115"/>
    </source>
</evidence>
<accession>A0AA37PFJ2</accession>
<feature type="transmembrane region" description="Helical" evidence="2">
    <location>
        <begin position="200"/>
        <end position="218"/>
    </location>
</feature>
<protein>
    <submittedName>
        <fullName evidence="3">Uncharacterized protein</fullName>
    </submittedName>
</protein>
<keyword evidence="2" id="KW-0472">Membrane</keyword>
<name>A0AA37PFJ2_9PEZI</name>
<dbReference type="PANTHER" id="PTHR36854:SF1">
    <property type="entry name" value="TRANSMEMBRANE PROTEIN"/>
    <property type="match status" value="1"/>
</dbReference>
<proteinExistence type="predicted"/>
<dbReference type="AlphaFoldDB" id="A0AA37PFJ2"/>